<dbReference type="InterPro" id="IPR029044">
    <property type="entry name" value="Nucleotide-diphossugar_trans"/>
</dbReference>
<dbReference type="Gene3D" id="3.10.580.10">
    <property type="entry name" value="CBS-domain"/>
    <property type="match status" value="1"/>
</dbReference>
<dbReference type="InterPro" id="IPR005835">
    <property type="entry name" value="NTP_transferase_dom"/>
</dbReference>
<dbReference type="CDD" id="cd06426">
    <property type="entry name" value="NTP_transferase_like_2"/>
    <property type="match status" value="1"/>
</dbReference>
<organism evidence="3 4">
    <name type="scientific">Sapientia aquatica</name>
    <dbReference type="NCBI Taxonomy" id="1549640"/>
    <lineage>
        <taxon>Bacteria</taxon>
        <taxon>Pseudomonadati</taxon>
        <taxon>Pseudomonadota</taxon>
        <taxon>Betaproteobacteria</taxon>
        <taxon>Burkholderiales</taxon>
        <taxon>Oxalobacteraceae</taxon>
        <taxon>Sapientia</taxon>
    </lineage>
</organism>
<evidence type="ECO:0000256" key="1">
    <source>
        <dbReference type="PROSITE-ProRule" id="PRU00703"/>
    </source>
</evidence>
<dbReference type="InterPro" id="IPR000644">
    <property type="entry name" value="CBS_dom"/>
</dbReference>
<keyword evidence="1" id="KW-0129">CBS domain</keyword>
<dbReference type="PROSITE" id="PS51371">
    <property type="entry name" value="CBS"/>
    <property type="match status" value="1"/>
</dbReference>
<dbReference type="OrthoDB" id="9788272at2"/>
<dbReference type="Pfam" id="PF00483">
    <property type="entry name" value="NTP_transferase"/>
    <property type="match status" value="1"/>
</dbReference>
<sequence length="348" mass="38367">MLTQDLERLVIPDTANIGDAMTAIEKNWREVVMVASPEHAIIGVITDGDIRRGLLGGLTMQSPAAKVMSRNFISVPLKTDRAAVLDLMKALRIRHVPVVDKNKHLLGMHFLEEIIGTPTRPNAAVIMAGGKGTRLRPYTENCPKPMVKVAGRPILERIILNLVGNGIRTIFISINYLGHMIEEHFGDGSDFGCEIEYLRETTELSTGGALSLLPKDLEHPIIVLNGDQVTRLDVQGILACHSEYNADATISVGHYRHEVPYGVVHQQSGKLLRLEEKPALDILINLGIYVLSPGVLNLVPPNQFFMMTDLFASLLQENKIVATHFSEEDWIDVGRPADLKRANGVAEN</sequence>
<dbReference type="InterPro" id="IPR046342">
    <property type="entry name" value="CBS_dom_sf"/>
</dbReference>
<evidence type="ECO:0000259" key="2">
    <source>
        <dbReference type="PROSITE" id="PS51371"/>
    </source>
</evidence>
<proteinExistence type="predicted"/>
<evidence type="ECO:0000313" key="4">
    <source>
        <dbReference type="Proteomes" id="UP000294829"/>
    </source>
</evidence>
<keyword evidence="4" id="KW-1185">Reference proteome</keyword>
<accession>A0A4R5W0S9</accession>
<dbReference type="Pfam" id="PF00571">
    <property type="entry name" value="CBS"/>
    <property type="match status" value="2"/>
</dbReference>
<dbReference type="SMART" id="SM00116">
    <property type="entry name" value="CBS"/>
    <property type="match status" value="2"/>
</dbReference>
<comment type="caution">
    <text evidence="3">The sequence shown here is derived from an EMBL/GenBank/DDBJ whole genome shotgun (WGS) entry which is preliminary data.</text>
</comment>
<gene>
    <name evidence="3" type="ORF">E2I14_11290</name>
</gene>
<dbReference type="EMBL" id="SMYL01000005">
    <property type="protein sequence ID" value="TDK65532.1"/>
    <property type="molecule type" value="Genomic_DNA"/>
</dbReference>
<reference evidence="3 4" key="1">
    <citation type="submission" date="2019-03" db="EMBL/GenBank/DDBJ databases">
        <title>Sapientia aquatica gen. nov., sp. nov., isolated from a crater lake.</title>
        <authorList>
            <person name="Felfoldi T."/>
            <person name="Szabo A."/>
            <person name="Toth E."/>
            <person name="Schumann P."/>
            <person name="Keki Z."/>
            <person name="Marialigeti K."/>
            <person name="Mathe I."/>
        </authorList>
    </citation>
    <scope>NUCLEOTIDE SEQUENCE [LARGE SCALE GENOMIC DNA]</scope>
    <source>
        <strain evidence="3 4">SA-152</strain>
    </source>
</reference>
<feature type="domain" description="CBS" evidence="2">
    <location>
        <begin position="68"/>
        <end position="125"/>
    </location>
</feature>
<protein>
    <submittedName>
        <fullName evidence="3">CBS domain-containing protein</fullName>
    </submittedName>
</protein>
<dbReference type="RefSeq" id="WP_133328528.1">
    <property type="nucleotide sequence ID" value="NZ_SMYL01000005.1"/>
</dbReference>
<dbReference type="Proteomes" id="UP000294829">
    <property type="component" value="Unassembled WGS sequence"/>
</dbReference>
<dbReference type="SUPFAM" id="SSF54631">
    <property type="entry name" value="CBS-domain pair"/>
    <property type="match status" value="1"/>
</dbReference>
<dbReference type="SUPFAM" id="SSF53448">
    <property type="entry name" value="Nucleotide-diphospho-sugar transferases"/>
    <property type="match status" value="1"/>
</dbReference>
<evidence type="ECO:0000313" key="3">
    <source>
        <dbReference type="EMBL" id="TDK65532.1"/>
    </source>
</evidence>
<dbReference type="Gene3D" id="3.90.550.10">
    <property type="entry name" value="Spore Coat Polysaccharide Biosynthesis Protein SpsA, Chain A"/>
    <property type="match status" value="1"/>
</dbReference>
<dbReference type="PANTHER" id="PTHR22572">
    <property type="entry name" value="SUGAR-1-PHOSPHATE GUANYL TRANSFERASE"/>
    <property type="match status" value="1"/>
</dbReference>
<dbReference type="InterPro" id="IPR050486">
    <property type="entry name" value="Mannose-1P_guanyltransferase"/>
</dbReference>
<name>A0A4R5W0S9_9BURK</name>
<dbReference type="AlphaFoldDB" id="A0A4R5W0S9"/>